<dbReference type="GO" id="GO:0140664">
    <property type="term" value="F:ATP-dependent DNA damage sensor activity"/>
    <property type="evidence" value="ECO:0007669"/>
    <property type="project" value="InterPro"/>
</dbReference>
<dbReference type="GO" id="GO:0071140">
    <property type="term" value="P:resolution of mitotic recombination intermediates"/>
    <property type="evidence" value="ECO:0007669"/>
    <property type="project" value="TreeGrafter"/>
</dbReference>
<comment type="subcellular location">
    <subcellularLocation>
        <location evidence="1">Nucleus</location>
    </subcellularLocation>
</comment>
<dbReference type="InterPro" id="IPR020588">
    <property type="entry name" value="RecA_ATP-bd"/>
</dbReference>
<dbReference type="GO" id="GO:0005657">
    <property type="term" value="C:replication fork"/>
    <property type="evidence" value="ECO:0007669"/>
    <property type="project" value="TreeGrafter"/>
</dbReference>
<dbReference type="AlphaFoldDB" id="A0A369JSG8"/>
<dbReference type="PROSITE" id="PS50162">
    <property type="entry name" value="RECA_2"/>
    <property type="match status" value="1"/>
</dbReference>
<keyword evidence="5" id="KW-0234">DNA repair</keyword>
<feature type="region of interest" description="Disordered" evidence="7">
    <location>
        <begin position="407"/>
        <end position="428"/>
    </location>
</feature>
<dbReference type="GO" id="GO:0033065">
    <property type="term" value="C:Rad51C-XRCC3 complex"/>
    <property type="evidence" value="ECO:0007669"/>
    <property type="project" value="TreeGrafter"/>
</dbReference>
<keyword evidence="10" id="KW-1185">Reference proteome</keyword>
<dbReference type="STRING" id="39966.A0A369JSG8"/>
<dbReference type="InterPro" id="IPR047348">
    <property type="entry name" value="XRCC3-like_C"/>
</dbReference>
<protein>
    <submittedName>
        <fullName evidence="9">DNA repair protein XRCC3</fullName>
    </submittedName>
</protein>
<dbReference type="GO" id="GO:0005524">
    <property type="term" value="F:ATP binding"/>
    <property type="evidence" value="ECO:0007669"/>
    <property type="project" value="UniProtKB-KW"/>
</dbReference>
<dbReference type="Gene3D" id="3.40.50.300">
    <property type="entry name" value="P-loop containing nucleotide triphosphate hydrolases"/>
    <property type="match status" value="1"/>
</dbReference>
<evidence type="ECO:0000256" key="4">
    <source>
        <dbReference type="ARBA" id="ARBA00022840"/>
    </source>
</evidence>
<feature type="compositionally biased region" description="Polar residues" evidence="7">
    <location>
        <begin position="415"/>
        <end position="426"/>
    </location>
</feature>
<dbReference type="PANTHER" id="PTHR46487:SF1">
    <property type="entry name" value="DNA REPAIR PROTEIN XRCC3"/>
    <property type="match status" value="1"/>
</dbReference>
<dbReference type="GO" id="GO:0000400">
    <property type="term" value="F:four-way junction DNA binding"/>
    <property type="evidence" value="ECO:0007669"/>
    <property type="project" value="TreeGrafter"/>
</dbReference>
<dbReference type="PANTHER" id="PTHR46487">
    <property type="entry name" value="DNA REPAIR PROTEIN XRCC3"/>
    <property type="match status" value="1"/>
</dbReference>
<dbReference type="FunCoup" id="A0A369JSG8">
    <property type="interactions" value="110"/>
</dbReference>
<dbReference type="Pfam" id="PF08423">
    <property type="entry name" value="Rad51"/>
    <property type="match status" value="1"/>
</dbReference>
<evidence type="ECO:0000256" key="5">
    <source>
        <dbReference type="ARBA" id="ARBA00023204"/>
    </source>
</evidence>
<dbReference type="OrthoDB" id="1861185at2759"/>
<reference evidence="9" key="1">
    <citation type="submission" date="2018-04" db="EMBL/GenBank/DDBJ databases">
        <title>Whole genome sequencing of Hypsizygus marmoreus.</title>
        <authorList>
            <person name="Choi I.-G."/>
            <person name="Min B."/>
            <person name="Kim J.-G."/>
            <person name="Kim S."/>
            <person name="Oh Y.-L."/>
            <person name="Kong W.-S."/>
            <person name="Park H."/>
            <person name="Jeong J."/>
            <person name="Song E.-S."/>
        </authorList>
    </citation>
    <scope>NUCLEOTIDE SEQUENCE [LARGE SCALE GENOMIC DNA]</scope>
    <source>
        <strain evidence="9">51987-8</strain>
    </source>
</reference>
<dbReference type="Proteomes" id="UP000076154">
    <property type="component" value="Unassembled WGS sequence"/>
</dbReference>
<evidence type="ECO:0000256" key="7">
    <source>
        <dbReference type="SAM" id="MobiDB-lite"/>
    </source>
</evidence>
<feature type="region of interest" description="Disordered" evidence="7">
    <location>
        <begin position="320"/>
        <end position="343"/>
    </location>
</feature>
<dbReference type="EMBL" id="LUEZ02000045">
    <property type="protein sequence ID" value="RDB24170.1"/>
    <property type="molecule type" value="Genomic_DNA"/>
</dbReference>
<dbReference type="InterPro" id="IPR013632">
    <property type="entry name" value="Rad51_C"/>
</dbReference>
<keyword evidence="2" id="KW-0547">Nucleotide-binding</keyword>
<dbReference type="GO" id="GO:0061982">
    <property type="term" value="P:meiosis I cell cycle process"/>
    <property type="evidence" value="ECO:0007669"/>
    <property type="project" value="UniProtKB-ARBA"/>
</dbReference>
<keyword evidence="6" id="KW-0539">Nucleus</keyword>
<dbReference type="SUPFAM" id="SSF52540">
    <property type="entry name" value="P-loop containing nucleoside triphosphate hydrolases"/>
    <property type="match status" value="1"/>
</dbReference>
<evidence type="ECO:0000256" key="3">
    <source>
        <dbReference type="ARBA" id="ARBA00022763"/>
    </source>
</evidence>
<evidence type="ECO:0000256" key="6">
    <source>
        <dbReference type="ARBA" id="ARBA00023242"/>
    </source>
</evidence>
<name>A0A369JSG8_HYPMA</name>
<gene>
    <name evidence="9" type="primary">XRCC3</name>
    <name evidence="9" type="ORF">Hypma_008843</name>
</gene>
<evidence type="ECO:0000259" key="8">
    <source>
        <dbReference type="PROSITE" id="PS50162"/>
    </source>
</evidence>
<dbReference type="GO" id="GO:0090656">
    <property type="term" value="P:t-circle formation"/>
    <property type="evidence" value="ECO:0007669"/>
    <property type="project" value="TreeGrafter"/>
</dbReference>
<dbReference type="InterPro" id="IPR027417">
    <property type="entry name" value="P-loop_NTPase"/>
</dbReference>
<evidence type="ECO:0000256" key="2">
    <source>
        <dbReference type="ARBA" id="ARBA00022741"/>
    </source>
</evidence>
<keyword evidence="4" id="KW-0067">ATP-binding</keyword>
<dbReference type="GO" id="GO:0000722">
    <property type="term" value="P:telomere maintenance via recombination"/>
    <property type="evidence" value="ECO:0007669"/>
    <property type="project" value="TreeGrafter"/>
</dbReference>
<dbReference type="GO" id="GO:0045003">
    <property type="term" value="P:double-strand break repair via synthesis-dependent strand annealing"/>
    <property type="evidence" value="ECO:0007669"/>
    <property type="project" value="TreeGrafter"/>
</dbReference>
<evidence type="ECO:0000313" key="10">
    <source>
        <dbReference type="Proteomes" id="UP000076154"/>
    </source>
</evidence>
<keyword evidence="3" id="KW-0227">DNA damage</keyword>
<accession>A0A369JSG8</accession>
<comment type="caution">
    <text evidence="9">The sequence shown here is derived from an EMBL/GenBank/DDBJ whole genome shotgun (WGS) entry which is preliminary data.</text>
</comment>
<proteinExistence type="predicted"/>
<feature type="region of interest" description="Disordered" evidence="7">
    <location>
        <begin position="436"/>
        <end position="455"/>
    </location>
</feature>
<organism evidence="9 10">
    <name type="scientific">Hypsizygus marmoreus</name>
    <name type="common">White beech mushroom</name>
    <name type="synonym">Agaricus marmoreus</name>
    <dbReference type="NCBI Taxonomy" id="39966"/>
    <lineage>
        <taxon>Eukaryota</taxon>
        <taxon>Fungi</taxon>
        <taxon>Dikarya</taxon>
        <taxon>Basidiomycota</taxon>
        <taxon>Agaricomycotina</taxon>
        <taxon>Agaricomycetes</taxon>
        <taxon>Agaricomycetidae</taxon>
        <taxon>Agaricales</taxon>
        <taxon>Tricholomatineae</taxon>
        <taxon>Lyophyllaceae</taxon>
        <taxon>Hypsizygus</taxon>
    </lineage>
</organism>
<dbReference type="InParanoid" id="A0A369JSG8"/>
<evidence type="ECO:0000313" key="9">
    <source>
        <dbReference type="EMBL" id="RDB24170.1"/>
    </source>
</evidence>
<feature type="domain" description="RecA family profile 1" evidence="8">
    <location>
        <begin position="73"/>
        <end position="255"/>
    </location>
</feature>
<dbReference type="CDD" id="cd19491">
    <property type="entry name" value="XRCC3"/>
    <property type="match status" value="1"/>
</dbReference>
<sequence length="485" mass="52917">MGPDVLNRLSEYQRESLKKGNLYDVTEILLSSPQEVARKCKISTADAQKIINALYNASTPRRLRRLDKTKHEGSETFTTGDAALDEALGGGIRPGTVWEVAGESAAGKTQFALQLSLFVQLPPEQRGLCGSACYLTTSSTLPTIRLVQMLEAHPLLSASHCGLHDVHTISASTIPTLIHVLSNMLPPFITERTNKTGCKPVKFLVIDALAELFHTSDKTSTNTLVERSKNIATISLLLHTLASTHQIAILVLNEVVDVFARDSVVDNSDGSLLYSEQVRWFGRAHSIPGENKKEASLGLVWANQVNVRILLSRTGRRRYLDDTEHPTKRHKTEHHPLPGPSSILEASSNDSSTLIRRLSVIFSSVSSPVSLDYIVTEAGISILPGEETYPPKHEALAARPPGSTLTFNDPLPVSDTGQSGPCSQISPLDIGISEDRRSAVEETSQDAGDVEPLEDEWDRYWASDEISADLYDILDSEGLNPTPSS</sequence>
<evidence type="ECO:0000256" key="1">
    <source>
        <dbReference type="ARBA" id="ARBA00004123"/>
    </source>
</evidence>